<gene>
    <name evidence="5" type="ORF">HXA33_00705</name>
</gene>
<dbReference type="RefSeq" id="WP_257819722.1">
    <property type="nucleotide sequence ID" value="NZ_JABXYM010000001.1"/>
</dbReference>
<reference evidence="5" key="1">
    <citation type="submission" date="2020-06" db="EMBL/GenBank/DDBJ databases">
        <title>Insight into the genomes of haloalkaliphilic bacilli from Kenyan soda lakes.</title>
        <authorList>
            <person name="Mwirichia R."/>
            <person name="Villamizar G.C."/>
            <person name="Poehlein A."/>
            <person name="Mugweru J."/>
            <person name="Kipnyargis A."/>
            <person name="Kiplimo D."/>
            <person name="Orwa P."/>
            <person name="Daniel R."/>
        </authorList>
    </citation>
    <scope>NUCLEOTIDE SEQUENCE</scope>
    <source>
        <strain evidence="5">B1096_S55</strain>
    </source>
</reference>
<dbReference type="Pfam" id="PF00196">
    <property type="entry name" value="GerE"/>
    <property type="match status" value="1"/>
</dbReference>
<dbReference type="EMBL" id="JABXYM010000001">
    <property type="protein sequence ID" value="MCR6095067.1"/>
    <property type="molecule type" value="Genomic_DNA"/>
</dbReference>
<evidence type="ECO:0000256" key="1">
    <source>
        <dbReference type="ARBA" id="ARBA00023015"/>
    </source>
</evidence>
<evidence type="ECO:0000256" key="3">
    <source>
        <dbReference type="ARBA" id="ARBA00023163"/>
    </source>
</evidence>
<dbReference type="CDD" id="cd06170">
    <property type="entry name" value="LuxR_C_like"/>
    <property type="match status" value="1"/>
</dbReference>
<dbReference type="Gene3D" id="1.10.10.10">
    <property type="entry name" value="Winged helix-like DNA-binding domain superfamily/Winged helix DNA-binding domain"/>
    <property type="match status" value="1"/>
</dbReference>
<dbReference type="PANTHER" id="PTHR43214:SF43">
    <property type="entry name" value="TWO-COMPONENT RESPONSE REGULATOR"/>
    <property type="match status" value="1"/>
</dbReference>
<evidence type="ECO:0000256" key="2">
    <source>
        <dbReference type="ARBA" id="ARBA00023125"/>
    </source>
</evidence>
<evidence type="ECO:0000313" key="5">
    <source>
        <dbReference type="EMBL" id="MCR6095067.1"/>
    </source>
</evidence>
<sequence length="225" mass="25893">MDENKVSVSRILIVDLMGLIADNHLCQLQVNLERAKLKKTAELPCSFENVDVLFYVLPKENQVDLTHLNKISKKSHMKIYLMTEEVSASFIPYLSFPFDGLFSLEFFYRNAQLVINTVYSTGPVLEPAMHHRLAFEIDRRRTVKKPIKQFILKNDKVEGLLKENEQKVLQLLLEGCSNQMIAQKLYFSPSTVSSTISSLLRKMDVQDRTQATVQAIRNGWVESLR</sequence>
<dbReference type="AlphaFoldDB" id="A0A9Q4AZ29"/>
<dbReference type="InterPro" id="IPR016032">
    <property type="entry name" value="Sig_transdc_resp-reg_C-effctor"/>
</dbReference>
<dbReference type="GO" id="GO:0003677">
    <property type="term" value="F:DNA binding"/>
    <property type="evidence" value="ECO:0007669"/>
    <property type="project" value="UniProtKB-KW"/>
</dbReference>
<name>A0A9Q4AZ29_SALAG</name>
<keyword evidence="2" id="KW-0238">DNA-binding</keyword>
<dbReference type="InterPro" id="IPR036388">
    <property type="entry name" value="WH-like_DNA-bd_sf"/>
</dbReference>
<dbReference type="PROSITE" id="PS50043">
    <property type="entry name" value="HTH_LUXR_2"/>
    <property type="match status" value="1"/>
</dbReference>
<dbReference type="PANTHER" id="PTHR43214">
    <property type="entry name" value="TWO-COMPONENT RESPONSE REGULATOR"/>
    <property type="match status" value="1"/>
</dbReference>
<keyword evidence="3" id="KW-0804">Transcription</keyword>
<organism evidence="5 6">
    <name type="scientific">Salipaludibacillus agaradhaerens</name>
    <name type="common">Bacillus agaradhaerens</name>
    <dbReference type="NCBI Taxonomy" id="76935"/>
    <lineage>
        <taxon>Bacteria</taxon>
        <taxon>Bacillati</taxon>
        <taxon>Bacillota</taxon>
        <taxon>Bacilli</taxon>
        <taxon>Bacillales</taxon>
        <taxon>Bacillaceae</taxon>
    </lineage>
</organism>
<evidence type="ECO:0000313" key="6">
    <source>
        <dbReference type="Proteomes" id="UP001057753"/>
    </source>
</evidence>
<keyword evidence="6" id="KW-1185">Reference proteome</keyword>
<dbReference type="Proteomes" id="UP001057753">
    <property type="component" value="Unassembled WGS sequence"/>
</dbReference>
<keyword evidence="1" id="KW-0805">Transcription regulation</keyword>
<dbReference type="PRINTS" id="PR00038">
    <property type="entry name" value="HTHLUXR"/>
</dbReference>
<comment type="caution">
    <text evidence="5">The sequence shown here is derived from an EMBL/GenBank/DDBJ whole genome shotgun (WGS) entry which is preliminary data.</text>
</comment>
<dbReference type="SUPFAM" id="SSF46894">
    <property type="entry name" value="C-terminal effector domain of the bipartite response regulators"/>
    <property type="match status" value="1"/>
</dbReference>
<proteinExistence type="predicted"/>
<dbReference type="GO" id="GO:0006355">
    <property type="term" value="P:regulation of DNA-templated transcription"/>
    <property type="evidence" value="ECO:0007669"/>
    <property type="project" value="InterPro"/>
</dbReference>
<feature type="domain" description="HTH luxR-type" evidence="4">
    <location>
        <begin position="154"/>
        <end position="219"/>
    </location>
</feature>
<protein>
    <submittedName>
        <fullName evidence="5">Response regulator transcription factor</fullName>
    </submittedName>
</protein>
<accession>A0A9Q4AZ29</accession>
<evidence type="ECO:0000259" key="4">
    <source>
        <dbReference type="PROSITE" id="PS50043"/>
    </source>
</evidence>
<dbReference type="SMART" id="SM00421">
    <property type="entry name" value="HTH_LUXR"/>
    <property type="match status" value="1"/>
</dbReference>
<dbReference type="InterPro" id="IPR039420">
    <property type="entry name" value="WalR-like"/>
</dbReference>
<dbReference type="InterPro" id="IPR000792">
    <property type="entry name" value="Tscrpt_reg_LuxR_C"/>
</dbReference>